<reference evidence="16" key="1">
    <citation type="submission" date="2021-05" db="EMBL/GenBank/DDBJ databases">
        <authorList>
            <person name="Tigano A."/>
        </authorList>
    </citation>
    <scope>NUCLEOTIDE SEQUENCE</scope>
</reference>
<keyword evidence="12" id="KW-0807">Transducer</keyword>
<dbReference type="PROSITE" id="PS50262">
    <property type="entry name" value="G_PROTEIN_RECEP_F1_2"/>
    <property type="match status" value="2"/>
</dbReference>
<keyword evidence="8 14" id="KW-0472">Membrane</keyword>
<dbReference type="GO" id="GO:0005549">
    <property type="term" value="F:odorant binding"/>
    <property type="evidence" value="ECO:0007669"/>
    <property type="project" value="TreeGrafter"/>
</dbReference>
<feature type="transmembrane region" description="Helical" evidence="14">
    <location>
        <begin position="126"/>
        <end position="146"/>
    </location>
</feature>
<evidence type="ECO:0000256" key="2">
    <source>
        <dbReference type="ARBA" id="ARBA00022475"/>
    </source>
</evidence>
<sequence>MGEDVQSERLKPAGSPLRLNAEPAERLSQLEGSAPGHNDPFFLSSSTSSARVSLLGNERIVTLYRPEGGAVESPPRHTSTKSGLQDMAAAERVGLFFLTFLCYTLILLVNVVLIVTVILEEKLHKPMYIFLCNLCINSLYGTAAFYPKFLFDLLSDSHVISYRGCLMQVFVVYSYAATEFSTLTMMAYDRYVAICRPLEYHSVMTKQRVALLVSFSRLVPLLCQGVVMIMTSTLTLCGSSIQKLFCDNWSILKLSCYPATANSAVGFIVILFYFCHDLFILCSYVWLVKFALKSSEGRKKFAQTCVPHLLCLLNVTVSLLFDLMYARYGSDSVRQGVKNFMAVQFLMIPPILNPVIYGLKLTQVRNSVLSLCGYSKRPFYLNFTMFVNIGPYRFVAFAFCALLYSFIISANLLMILVISQYKTLHTPMYTFIALLSVNSLYGSFGFFPRFLMDLLSDTHLISLPACLTQIYVIYTYASNELTILSIMAHDRYIAVCYPLHYHRKMTSKTVIVLSALAWIFPALSLLTLVSLSAQLPLCDNKIQKVFCANWNVFKLACINTALNNILGMLLTIVTVFLPFFYVLYTYLQIVLVCWRKSAEFRSNVLQSCVPHIVSFVTYSITGFCDIALSRYNLEEINPFVAVILSLEFVLIPPVLNPLVYGFNKLPSMAPAATQPADLELIPLGSLKEATKAPTAAPSAAPPALSHDAVQSLRGLNVSDPGRVVKNMIPVATFVHQPAEGWPSLNVFFDGGEPELVSPGEQHHSSSPRPESERAQELLQVPPVCVGEGLVAPHRHQDGVRTGGAQRCTLGNLHPYFLWSVFRAVSAVPAGGVHHGDAPPAQSAGSFGGPCCRTSGRKGLLTENDVSR</sequence>
<feature type="transmembrane region" description="Helical" evidence="14">
    <location>
        <begin position="95"/>
        <end position="119"/>
    </location>
</feature>
<dbReference type="AlphaFoldDB" id="A0A8S4AF41"/>
<feature type="transmembrane region" description="Helical" evidence="14">
    <location>
        <begin position="264"/>
        <end position="288"/>
    </location>
</feature>
<keyword evidence="6 14" id="KW-1133">Transmembrane helix</keyword>
<evidence type="ECO:0000256" key="14">
    <source>
        <dbReference type="SAM" id="Phobius"/>
    </source>
</evidence>
<dbReference type="FunFam" id="1.20.1070.10:FF:000024">
    <property type="entry name" value="Olfactory receptor"/>
    <property type="match status" value="2"/>
</dbReference>
<protein>
    <submittedName>
        <fullName evidence="16">(Atlantic silverside) hypothetical protein</fullName>
    </submittedName>
</protein>
<evidence type="ECO:0000256" key="12">
    <source>
        <dbReference type="ARBA" id="ARBA00023224"/>
    </source>
</evidence>
<keyword evidence="2" id="KW-1003">Cell membrane</keyword>
<evidence type="ECO:0000256" key="13">
    <source>
        <dbReference type="SAM" id="MobiDB-lite"/>
    </source>
</evidence>
<dbReference type="OrthoDB" id="6147321at2759"/>
<evidence type="ECO:0000256" key="10">
    <source>
        <dbReference type="ARBA" id="ARBA00023170"/>
    </source>
</evidence>
<evidence type="ECO:0000313" key="16">
    <source>
        <dbReference type="EMBL" id="CAG5865435.1"/>
    </source>
</evidence>
<evidence type="ECO:0000256" key="8">
    <source>
        <dbReference type="ARBA" id="ARBA00023136"/>
    </source>
</evidence>
<dbReference type="InterPro" id="IPR017452">
    <property type="entry name" value="GPCR_Rhodpsn_7TM"/>
</dbReference>
<evidence type="ECO:0000256" key="9">
    <source>
        <dbReference type="ARBA" id="ARBA00023157"/>
    </source>
</evidence>
<name>A0A8S4AF41_9TELE</name>
<feature type="domain" description="G-protein coupled receptors family 1 profile" evidence="15">
    <location>
        <begin position="410"/>
        <end position="660"/>
    </location>
</feature>
<accession>A0A8S4AF41</accession>
<keyword evidence="17" id="KW-1185">Reference proteome</keyword>
<dbReference type="GO" id="GO:0005886">
    <property type="term" value="C:plasma membrane"/>
    <property type="evidence" value="ECO:0007669"/>
    <property type="project" value="UniProtKB-SubCell"/>
</dbReference>
<dbReference type="GO" id="GO:0004984">
    <property type="term" value="F:olfactory receptor activity"/>
    <property type="evidence" value="ECO:0007669"/>
    <property type="project" value="InterPro"/>
</dbReference>
<dbReference type="PANTHER" id="PTHR26451:SF871">
    <property type="entry name" value="ODORANT RECEPTOR-RELATED"/>
    <property type="match status" value="1"/>
</dbReference>
<gene>
    <name evidence="16" type="ORF">MMEN_LOCUS2102</name>
</gene>
<evidence type="ECO:0000259" key="15">
    <source>
        <dbReference type="PROSITE" id="PS50262"/>
    </source>
</evidence>
<dbReference type="EMBL" id="CAJRST010001113">
    <property type="protein sequence ID" value="CAG5865435.1"/>
    <property type="molecule type" value="Genomic_DNA"/>
</dbReference>
<evidence type="ECO:0000313" key="17">
    <source>
        <dbReference type="Proteomes" id="UP000677803"/>
    </source>
</evidence>
<keyword evidence="9" id="KW-1015">Disulfide bond</keyword>
<feature type="transmembrane region" description="Helical" evidence="14">
    <location>
        <begin position="428"/>
        <end position="447"/>
    </location>
</feature>
<evidence type="ECO:0000256" key="1">
    <source>
        <dbReference type="ARBA" id="ARBA00004651"/>
    </source>
</evidence>
<comment type="subcellular location">
    <subcellularLocation>
        <location evidence="1">Cell membrane</location>
        <topology evidence="1">Multi-pass membrane protein</topology>
    </subcellularLocation>
</comment>
<keyword evidence="4 14" id="KW-0812">Transmembrane</keyword>
<dbReference type="InterPro" id="IPR000725">
    <property type="entry name" value="Olfact_rcpt"/>
</dbReference>
<feature type="transmembrane region" description="Helical" evidence="14">
    <location>
        <begin position="166"/>
        <end position="188"/>
    </location>
</feature>
<keyword evidence="10" id="KW-0675">Receptor</keyword>
<feature type="transmembrane region" description="Helical" evidence="14">
    <location>
        <begin position="309"/>
        <end position="328"/>
    </location>
</feature>
<keyword evidence="11" id="KW-0325">Glycoprotein</keyword>
<dbReference type="SUPFAM" id="SSF81321">
    <property type="entry name" value="Family A G protein-coupled receptor-like"/>
    <property type="match status" value="2"/>
</dbReference>
<feature type="compositionally biased region" description="Basic and acidic residues" evidence="13">
    <location>
        <begin position="1"/>
        <end position="11"/>
    </location>
</feature>
<dbReference type="GO" id="GO:0004930">
    <property type="term" value="F:G protein-coupled receptor activity"/>
    <property type="evidence" value="ECO:0007669"/>
    <property type="project" value="UniProtKB-KW"/>
</dbReference>
<feature type="region of interest" description="Disordered" evidence="13">
    <location>
        <begin position="752"/>
        <end position="774"/>
    </location>
</feature>
<dbReference type="InterPro" id="IPR052921">
    <property type="entry name" value="GPCR1_Superfamily_Member"/>
</dbReference>
<keyword evidence="5" id="KW-0552">Olfaction</keyword>
<dbReference type="Pfam" id="PF13853">
    <property type="entry name" value="7tm_4"/>
    <property type="match status" value="2"/>
</dbReference>
<feature type="domain" description="G-protein coupled receptors family 1 profile" evidence="15">
    <location>
        <begin position="109"/>
        <end position="357"/>
    </location>
</feature>
<evidence type="ECO:0000256" key="3">
    <source>
        <dbReference type="ARBA" id="ARBA00022606"/>
    </source>
</evidence>
<organism evidence="16 17">
    <name type="scientific">Menidia menidia</name>
    <name type="common">Atlantic silverside</name>
    <dbReference type="NCBI Taxonomy" id="238744"/>
    <lineage>
        <taxon>Eukaryota</taxon>
        <taxon>Metazoa</taxon>
        <taxon>Chordata</taxon>
        <taxon>Craniata</taxon>
        <taxon>Vertebrata</taxon>
        <taxon>Euteleostomi</taxon>
        <taxon>Actinopterygii</taxon>
        <taxon>Neopterygii</taxon>
        <taxon>Teleostei</taxon>
        <taxon>Neoteleostei</taxon>
        <taxon>Acanthomorphata</taxon>
        <taxon>Ovalentaria</taxon>
        <taxon>Atherinomorphae</taxon>
        <taxon>Atheriniformes</taxon>
        <taxon>Atherinopsidae</taxon>
        <taxon>Menidiinae</taxon>
        <taxon>Menidia</taxon>
    </lineage>
</organism>
<comment type="caution">
    <text evidence="16">The sequence shown here is derived from an EMBL/GenBank/DDBJ whole genome shotgun (WGS) entry which is preliminary data.</text>
</comment>
<keyword evidence="3" id="KW-0716">Sensory transduction</keyword>
<proteinExistence type="predicted"/>
<feature type="transmembrane region" description="Helical" evidence="14">
    <location>
        <begin position="565"/>
        <end position="587"/>
    </location>
</feature>
<dbReference type="Proteomes" id="UP000677803">
    <property type="component" value="Unassembled WGS sequence"/>
</dbReference>
<evidence type="ECO:0000256" key="5">
    <source>
        <dbReference type="ARBA" id="ARBA00022725"/>
    </source>
</evidence>
<feature type="region of interest" description="Disordered" evidence="13">
    <location>
        <begin position="1"/>
        <end position="32"/>
    </location>
</feature>
<dbReference type="PANTHER" id="PTHR26451">
    <property type="entry name" value="G_PROTEIN_RECEP_F1_2 DOMAIN-CONTAINING PROTEIN"/>
    <property type="match status" value="1"/>
</dbReference>
<feature type="transmembrane region" description="Helical" evidence="14">
    <location>
        <begin position="209"/>
        <end position="230"/>
    </location>
</feature>
<feature type="transmembrane region" description="Helical" evidence="14">
    <location>
        <begin position="510"/>
        <end position="531"/>
    </location>
</feature>
<dbReference type="PRINTS" id="PR00245">
    <property type="entry name" value="OLFACTORYR"/>
</dbReference>
<evidence type="ECO:0000256" key="6">
    <source>
        <dbReference type="ARBA" id="ARBA00022989"/>
    </source>
</evidence>
<feature type="transmembrane region" description="Helical" evidence="14">
    <location>
        <begin position="640"/>
        <end position="660"/>
    </location>
</feature>
<evidence type="ECO:0000256" key="4">
    <source>
        <dbReference type="ARBA" id="ARBA00022692"/>
    </source>
</evidence>
<evidence type="ECO:0000256" key="7">
    <source>
        <dbReference type="ARBA" id="ARBA00023040"/>
    </source>
</evidence>
<dbReference type="Gene3D" id="1.20.1070.10">
    <property type="entry name" value="Rhodopsin 7-helix transmembrane proteins"/>
    <property type="match status" value="2"/>
</dbReference>
<evidence type="ECO:0000256" key="11">
    <source>
        <dbReference type="ARBA" id="ARBA00023180"/>
    </source>
</evidence>
<feature type="transmembrane region" description="Helical" evidence="14">
    <location>
        <begin position="401"/>
        <end position="421"/>
    </location>
</feature>
<keyword evidence="7" id="KW-0297">G-protein coupled receptor</keyword>